<protein>
    <submittedName>
        <fullName evidence="1">Uncharacterized protein</fullName>
    </submittedName>
</protein>
<accession>A0A2D4NH70</accession>
<dbReference type="EMBL" id="IACM01172454">
    <property type="protein sequence ID" value="LAB45067.1"/>
    <property type="molecule type" value="Transcribed_RNA"/>
</dbReference>
<reference evidence="1" key="2">
    <citation type="submission" date="2017-11" db="EMBL/GenBank/DDBJ databases">
        <title>Coralsnake Venomics: Analyses of Venom Gland Transcriptomes and Proteomes of Six Brazilian Taxa.</title>
        <authorList>
            <person name="Aird S.D."/>
            <person name="Jorge da Silva N."/>
            <person name="Qiu L."/>
            <person name="Villar-Briones A."/>
            <person name="Aparecida-Saddi V."/>
            <person name="Campos-Telles M.P."/>
            <person name="Grau M."/>
            <person name="Mikheyev A.S."/>
        </authorList>
    </citation>
    <scope>NUCLEOTIDE SEQUENCE</scope>
    <source>
        <tissue evidence="1">Venom_gland</tissue>
    </source>
</reference>
<sequence length="100" mass="11075">MGWGGGIGLNTSVMYYLGIKLNIDLDNNVEQLICLLVNLLSKCTLFSVPCSCRMTEPESKREKMGFLYKDWQKNHCSEAASQQLCTRSTAQCKNSAMASG</sequence>
<proteinExistence type="predicted"/>
<evidence type="ECO:0000313" key="1">
    <source>
        <dbReference type="EMBL" id="LAB45067.1"/>
    </source>
</evidence>
<reference evidence="1" key="1">
    <citation type="submission" date="2017-07" db="EMBL/GenBank/DDBJ databases">
        <authorList>
            <person name="Mikheyev A."/>
            <person name="Grau M."/>
        </authorList>
    </citation>
    <scope>NUCLEOTIDE SEQUENCE</scope>
    <source>
        <tissue evidence="1">Venom_gland</tissue>
    </source>
</reference>
<organism evidence="1">
    <name type="scientific">Micrurus spixii</name>
    <name type="common">Amazon coral snake</name>
    <dbReference type="NCBI Taxonomy" id="129469"/>
    <lineage>
        <taxon>Eukaryota</taxon>
        <taxon>Metazoa</taxon>
        <taxon>Chordata</taxon>
        <taxon>Craniata</taxon>
        <taxon>Vertebrata</taxon>
        <taxon>Euteleostomi</taxon>
        <taxon>Lepidosauria</taxon>
        <taxon>Squamata</taxon>
        <taxon>Bifurcata</taxon>
        <taxon>Unidentata</taxon>
        <taxon>Episquamata</taxon>
        <taxon>Toxicofera</taxon>
        <taxon>Serpentes</taxon>
        <taxon>Colubroidea</taxon>
        <taxon>Elapidae</taxon>
        <taxon>Elapinae</taxon>
        <taxon>Micrurus</taxon>
    </lineage>
</organism>
<dbReference type="AlphaFoldDB" id="A0A2D4NH70"/>
<name>A0A2D4NH70_9SAUR</name>